<dbReference type="EMBL" id="CP072649">
    <property type="protein sequence ID" value="QUW04646.1"/>
    <property type="molecule type" value="Genomic_DNA"/>
</dbReference>
<keyword evidence="4" id="KW-1185">Reference proteome</keyword>
<dbReference type="Gene3D" id="3.40.30.10">
    <property type="entry name" value="Glutaredoxin"/>
    <property type="match status" value="1"/>
</dbReference>
<sequence>MKYVLDTARLVFSLGLSLWLSSSVGLAQYGAGQQVEMPAPNRTPTGSPELLKQIGVTQNLGAQLPLDVQLRDETGVERPLQTYFTDKPVILAPVYFTCPMLCTQIINGIIKGLREVHYTPGQDFEVVLVSIDPRETSELAAGKKQSYLKRYGRPGTEGGWHFLTGREEEVSRLAAALGFRYAWDEATQQYAHASAIMVATPQGQLSHYFYGVEYRPNDLRFALIQSSQGKIGSPVEQVLLYCFHYDPVTGRYTPMILTAVKIFAVLTVLLLGSLIGYFLWQERKERQALAASSNAAANAG</sequence>
<organism evidence="3 4">
    <name type="scientific">Chloracidobacterium validum</name>
    <dbReference type="NCBI Taxonomy" id="2821543"/>
    <lineage>
        <taxon>Bacteria</taxon>
        <taxon>Pseudomonadati</taxon>
        <taxon>Acidobacteriota</taxon>
        <taxon>Terriglobia</taxon>
        <taxon>Terriglobales</taxon>
        <taxon>Acidobacteriaceae</taxon>
        <taxon>Chloracidobacterium</taxon>
    </lineage>
</organism>
<dbReference type="RefSeq" id="WP_211430535.1">
    <property type="nucleotide sequence ID" value="NZ_CP072649.1"/>
</dbReference>
<keyword evidence="2" id="KW-0812">Transmembrane</keyword>
<keyword evidence="2" id="KW-1133">Transmembrane helix</keyword>
<evidence type="ECO:0000313" key="4">
    <source>
        <dbReference type="Proteomes" id="UP000676506"/>
    </source>
</evidence>
<gene>
    <name evidence="3" type="ORF">J8C06_12790</name>
</gene>
<keyword evidence="2" id="KW-0472">Membrane</keyword>
<dbReference type="SUPFAM" id="SSF52833">
    <property type="entry name" value="Thioredoxin-like"/>
    <property type="match status" value="1"/>
</dbReference>
<dbReference type="InterPro" id="IPR036249">
    <property type="entry name" value="Thioredoxin-like_sf"/>
</dbReference>
<evidence type="ECO:0000256" key="1">
    <source>
        <dbReference type="ARBA" id="ARBA00010996"/>
    </source>
</evidence>
<comment type="similarity">
    <text evidence="1">Belongs to the SCO1/2 family.</text>
</comment>
<dbReference type="Pfam" id="PF02630">
    <property type="entry name" value="SCO1-SenC"/>
    <property type="match status" value="1"/>
</dbReference>
<dbReference type="PANTHER" id="PTHR12151:SF8">
    <property type="entry name" value="THIOREDOXIN DOMAIN-CONTAINING PROTEIN"/>
    <property type="match status" value="1"/>
</dbReference>
<dbReference type="Proteomes" id="UP000676506">
    <property type="component" value="Chromosome 2"/>
</dbReference>
<accession>A0ABX8BCK3</accession>
<dbReference type="CDD" id="cd02968">
    <property type="entry name" value="SCO"/>
    <property type="match status" value="1"/>
</dbReference>
<name>A0ABX8BCK3_9BACT</name>
<evidence type="ECO:0000313" key="3">
    <source>
        <dbReference type="EMBL" id="QUW04646.1"/>
    </source>
</evidence>
<proteinExistence type="inferred from homology"/>
<protein>
    <submittedName>
        <fullName evidence="3">SCO family protein</fullName>
    </submittedName>
</protein>
<feature type="transmembrane region" description="Helical" evidence="2">
    <location>
        <begin position="255"/>
        <end position="280"/>
    </location>
</feature>
<dbReference type="InterPro" id="IPR003782">
    <property type="entry name" value="SCO1/SenC"/>
</dbReference>
<dbReference type="PANTHER" id="PTHR12151">
    <property type="entry name" value="ELECTRON TRANSPORT PROTIN SCO1/SENC FAMILY MEMBER"/>
    <property type="match status" value="1"/>
</dbReference>
<evidence type="ECO:0000256" key="2">
    <source>
        <dbReference type="SAM" id="Phobius"/>
    </source>
</evidence>
<reference evidence="3 4" key="1">
    <citation type="submission" date="2021-03" db="EMBL/GenBank/DDBJ databases">
        <title>Genomic and phenotypic characterization of Chloracidobacterium isolates provides evidence for multiple species.</title>
        <authorList>
            <person name="Saini M.K."/>
            <person name="Costas A.M.G."/>
            <person name="Tank M."/>
            <person name="Bryant D.A."/>
        </authorList>
    </citation>
    <scope>NUCLEOTIDE SEQUENCE [LARGE SCALE GENOMIC DNA]</scope>
    <source>
        <strain evidence="3 4">BV2-C</strain>
    </source>
</reference>